<gene>
    <name evidence="2" type="primary">LOC105061109</name>
</gene>
<name>A0A6I9SHX2_ELAGV</name>
<protein>
    <submittedName>
        <fullName evidence="2">Uncharacterized protein LOC105061109</fullName>
    </submittedName>
</protein>
<proteinExistence type="predicted"/>
<accession>A0A6I9SHX2</accession>
<evidence type="ECO:0000313" key="2">
    <source>
        <dbReference type="RefSeq" id="XP_010943370.1"/>
    </source>
</evidence>
<dbReference type="RefSeq" id="XP_010943370.1">
    <property type="nucleotide sequence ID" value="XM_010945068.1"/>
</dbReference>
<dbReference type="Proteomes" id="UP000504607">
    <property type="component" value="Unplaced"/>
</dbReference>
<dbReference type="OrthoDB" id="785241at2759"/>
<organism evidence="1 2">
    <name type="scientific">Elaeis guineensis var. tenera</name>
    <name type="common">Oil palm</name>
    <dbReference type="NCBI Taxonomy" id="51953"/>
    <lineage>
        <taxon>Eukaryota</taxon>
        <taxon>Viridiplantae</taxon>
        <taxon>Streptophyta</taxon>
        <taxon>Embryophyta</taxon>
        <taxon>Tracheophyta</taxon>
        <taxon>Spermatophyta</taxon>
        <taxon>Magnoliopsida</taxon>
        <taxon>Liliopsida</taxon>
        <taxon>Arecaceae</taxon>
        <taxon>Arecoideae</taxon>
        <taxon>Cocoseae</taxon>
        <taxon>Elaeidinae</taxon>
        <taxon>Elaeis</taxon>
    </lineage>
</organism>
<reference evidence="2" key="1">
    <citation type="submission" date="2025-08" db="UniProtKB">
        <authorList>
            <consortium name="RefSeq"/>
        </authorList>
    </citation>
    <scope>IDENTIFICATION</scope>
</reference>
<sequence>MVFKSKGIPEEWKKTMIALILKQPDASTPGHFKPISLYTILYKEAFISDRSIIDNILLAQKFTYDLHQAPIHHSLMAIKLDMERAYDRMSWHFLRQMLRELDFHEQWIDGIMDCVEVLSFAILINGTPMEFFT</sequence>
<dbReference type="InParanoid" id="A0A6I9SHX2"/>
<keyword evidence="1" id="KW-1185">Reference proteome</keyword>
<dbReference type="AlphaFoldDB" id="A0A6I9SHX2"/>
<evidence type="ECO:0000313" key="1">
    <source>
        <dbReference type="Proteomes" id="UP000504607"/>
    </source>
</evidence>